<evidence type="ECO:0000256" key="4">
    <source>
        <dbReference type="ARBA" id="ARBA00022603"/>
    </source>
</evidence>
<dbReference type="PROSITE" id="PS01124">
    <property type="entry name" value="HTH_ARAC_FAMILY_2"/>
    <property type="match status" value="1"/>
</dbReference>
<accession>A0A5R9AF20</accession>
<dbReference type="Gene3D" id="3.30.310.20">
    <property type="entry name" value="DNA-3-methyladenine glycosylase AlkA, N-terminal domain"/>
    <property type="match status" value="1"/>
</dbReference>
<dbReference type="Pfam" id="PF12833">
    <property type="entry name" value="HTH_18"/>
    <property type="match status" value="1"/>
</dbReference>
<dbReference type="Gene3D" id="1.10.1670.10">
    <property type="entry name" value="Helix-hairpin-Helix base-excision DNA repair enzymes (C-terminal)"/>
    <property type="match status" value="1"/>
</dbReference>
<dbReference type="Pfam" id="PF00730">
    <property type="entry name" value="HhH-GPD"/>
    <property type="match status" value="1"/>
</dbReference>
<keyword evidence="13" id="KW-0234">DNA repair</keyword>
<comment type="caution">
    <text evidence="15">The sequence shown here is derived from an EMBL/GenBank/DDBJ whole genome shotgun (WGS) entry which is preliminary data.</text>
</comment>
<dbReference type="SUPFAM" id="SSF46689">
    <property type="entry name" value="Homeodomain-like"/>
    <property type="match status" value="1"/>
</dbReference>
<dbReference type="InterPro" id="IPR035451">
    <property type="entry name" value="Ada-like_dom_sf"/>
</dbReference>
<keyword evidence="11" id="KW-0010">Activator</keyword>
<dbReference type="OrthoDB" id="9811249at2"/>
<dbReference type="GO" id="GO:0032993">
    <property type="term" value="C:protein-DNA complex"/>
    <property type="evidence" value="ECO:0007669"/>
    <property type="project" value="TreeGrafter"/>
</dbReference>
<dbReference type="InterPro" id="IPR010316">
    <property type="entry name" value="AlkA_N"/>
</dbReference>
<dbReference type="SMART" id="SM00478">
    <property type="entry name" value="ENDO3c"/>
    <property type="match status" value="1"/>
</dbReference>
<evidence type="ECO:0000256" key="1">
    <source>
        <dbReference type="ARBA" id="ARBA00000086"/>
    </source>
</evidence>
<evidence type="ECO:0000256" key="2">
    <source>
        <dbReference type="ARBA" id="ARBA00001947"/>
    </source>
</evidence>
<dbReference type="SUPFAM" id="SSF48150">
    <property type="entry name" value="DNA-glycosylase"/>
    <property type="match status" value="1"/>
</dbReference>
<dbReference type="GO" id="GO:0032131">
    <property type="term" value="F:alkylated DNA binding"/>
    <property type="evidence" value="ECO:0007669"/>
    <property type="project" value="TreeGrafter"/>
</dbReference>
<dbReference type="Gene3D" id="3.40.10.10">
    <property type="entry name" value="DNA Methylphosphotriester Repair Domain"/>
    <property type="match status" value="1"/>
</dbReference>
<keyword evidence="7" id="KW-0227">DNA damage</keyword>
<keyword evidence="9" id="KW-0805">Transcription regulation</keyword>
<comment type="catalytic activity">
    <reaction evidence="1">
        <text>Hydrolysis of alkylated DNA, releasing 3-methyladenine, 3-methylguanine, 7-methylguanine and 7-methyladenine.</text>
        <dbReference type="EC" id="3.2.2.21"/>
    </reaction>
</comment>
<dbReference type="Pfam" id="PF02805">
    <property type="entry name" value="Ada_Zn_binding"/>
    <property type="match status" value="1"/>
</dbReference>
<dbReference type="PROSITE" id="PS00041">
    <property type="entry name" value="HTH_ARAC_FAMILY_1"/>
    <property type="match status" value="1"/>
</dbReference>
<keyword evidence="16" id="KW-1185">Reference proteome</keyword>
<evidence type="ECO:0000256" key="11">
    <source>
        <dbReference type="ARBA" id="ARBA00023159"/>
    </source>
</evidence>
<dbReference type="EMBL" id="VAWA01000004">
    <property type="protein sequence ID" value="TLP77369.1"/>
    <property type="molecule type" value="Genomic_DNA"/>
</dbReference>
<keyword evidence="4" id="KW-0489">Methyltransferase</keyword>
<protein>
    <recommendedName>
        <fullName evidence="3">DNA-3-methyladenine glycosylase II</fullName>
        <ecNumber evidence="3">3.2.2.21</ecNumber>
    </recommendedName>
</protein>
<dbReference type="GO" id="GO:0003700">
    <property type="term" value="F:DNA-binding transcription factor activity"/>
    <property type="evidence" value="ECO:0007669"/>
    <property type="project" value="InterPro"/>
</dbReference>
<dbReference type="InterPro" id="IPR003265">
    <property type="entry name" value="HhH-GPD_domain"/>
</dbReference>
<keyword evidence="8" id="KW-0862">Zinc</keyword>
<dbReference type="GO" id="GO:0006307">
    <property type="term" value="P:DNA alkylation repair"/>
    <property type="evidence" value="ECO:0007669"/>
    <property type="project" value="TreeGrafter"/>
</dbReference>
<dbReference type="GO" id="GO:0006285">
    <property type="term" value="P:base-excision repair, AP site formation"/>
    <property type="evidence" value="ECO:0007669"/>
    <property type="project" value="TreeGrafter"/>
</dbReference>
<dbReference type="InterPro" id="IPR018062">
    <property type="entry name" value="HTH_AraC-typ_CS"/>
</dbReference>
<dbReference type="Proteomes" id="UP000306544">
    <property type="component" value="Unassembled WGS sequence"/>
</dbReference>
<evidence type="ECO:0000313" key="16">
    <source>
        <dbReference type="Proteomes" id="UP000306544"/>
    </source>
</evidence>
<keyword evidence="12" id="KW-0804">Transcription</keyword>
<dbReference type="PANTHER" id="PTHR43003:SF13">
    <property type="entry name" value="DNA-3-METHYLADENINE GLYCOSYLASE 2"/>
    <property type="match status" value="1"/>
</dbReference>
<evidence type="ECO:0000256" key="12">
    <source>
        <dbReference type="ARBA" id="ARBA00023163"/>
    </source>
</evidence>
<dbReference type="InterPro" id="IPR023170">
    <property type="entry name" value="HhH_base_excis_C"/>
</dbReference>
<dbReference type="GO" id="GO:0008270">
    <property type="term" value="F:zinc ion binding"/>
    <property type="evidence" value="ECO:0007669"/>
    <property type="project" value="InterPro"/>
</dbReference>
<dbReference type="InterPro" id="IPR051912">
    <property type="entry name" value="Alkylbase_DNA_Glycosylase/TA"/>
</dbReference>
<keyword evidence="5" id="KW-0808">Transferase</keyword>
<dbReference type="RefSeq" id="WP_138169599.1">
    <property type="nucleotide sequence ID" value="NZ_VAWA01000004.1"/>
</dbReference>
<proteinExistence type="predicted"/>
<dbReference type="InterPro" id="IPR037046">
    <property type="entry name" value="AlkA_N_sf"/>
</dbReference>
<evidence type="ECO:0000259" key="14">
    <source>
        <dbReference type="PROSITE" id="PS01124"/>
    </source>
</evidence>
<evidence type="ECO:0000256" key="3">
    <source>
        <dbReference type="ARBA" id="ARBA00012000"/>
    </source>
</evidence>
<dbReference type="GO" id="GO:0008725">
    <property type="term" value="F:DNA-3-methyladenine glycosylase activity"/>
    <property type="evidence" value="ECO:0007669"/>
    <property type="project" value="TreeGrafter"/>
</dbReference>
<dbReference type="EC" id="3.2.2.21" evidence="3"/>
<dbReference type="Pfam" id="PF06029">
    <property type="entry name" value="AlkA_N"/>
    <property type="match status" value="1"/>
</dbReference>
<dbReference type="Gene3D" id="1.10.340.30">
    <property type="entry name" value="Hypothetical protein, domain 2"/>
    <property type="match status" value="1"/>
</dbReference>
<reference evidence="15 16" key="1">
    <citation type="submission" date="2019-05" db="EMBL/GenBank/DDBJ databases">
        <title>Nesterenkonia sp. GY239, isolated from the Southern Atlantic Ocean.</title>
        <authorList>
            <person name="Zhang G."/>
        </authorList>
    </citation>
    <scope>NUCLEOTIDE SEQUENCE [LARGE SCALE GENOMIC DNA]</scope>
    <source>
        <strain evidence="15 16">GY239</strain>
    </source>
</reference>
<evidence type="ECO:0000256" key="6">
    <source>
        <dbReference type="ARBA" id="ARBA00022723"/>
    </source>
</evidence>
<keyword evidence="10" id="KW-0238">DNA-binding</keyword>
<sequence length="534" mass="57807">MLNTASNPVEEASSRVFAERFRAVQARDRRFDGQFVTAVQTTGIYCRPSCPAVTPKPSNVQFFSTSAAAHEAGFRACKRCLPDASPGSPEWNRRQDLAGRAMRLIREGALNDGDVTTLSSHLGYSSRHIHRTLVAELGAGPAALARAHRAQVARNLLVSSELSIAEVAFSAGFGSVRQFNDTIRQIYAVTPSEIRAQACPNPEPAESEPAAMQLRLSLPVRQPFDARGVFGFLAERALPGVEEAQLEDRRLRYSRSVRLPHGPGAVEVTAVADEDTNWRLSMRCEVASLADVGVVLARVRRMFDLDADPQAVDSALMADPALGPLVEDVPGTRLVGTPEAEEYVVRAVVGQQISVKAARTHLSRLVQRIGRPVESSFAGVDRLFPAPEEILSAVPEPPSEGPLDPDRPLKLARRSIRTVRAVCQALGEGALSLHPGVHPDQLRTALVALPGIGQWTAAYLALRVLGDPDAWMTGDVALVAGARRLRLLEPETSPDAAHRQLEQRARQWAPWRSYAAMHLWRAAANGAPGPADAV</sequence>
<evidence type="ECO:0000256" key="10">
    <source>
        <dbReference type="ARBA" id="ARBA00023125"/>
    </source>
</evidence>
<dbReference type="SMART" id="SM01009">
    <property type="entry name" value="AlkA_N"/>
    <property type="match status" value="1"/>
</dbReference>
<evidence type="ECO:0000256" key="5">
    <source>
        <dbReference type="ARBA" id="ARBA00022679"/>
    </source>
</evidence>
<dbReference type="SUPFAM" id="SSF55945">
    <property type="entry name" value="TATA-box binding protein-like"/>
    <property type="match status" value="1"/>
</dbReference>
<evidence type="ECO:0000313" key="15">
    <source>
        <dbReference type="EMBL" id="TLP77369.1"/>
    </source>
</evidence>
<dbReference type="GO" id="GO:0008168">
    <property type="term" value="F:methyltransferase activity"/>
    <property type="evidence" value="ECO:0007669"/>
    <property type="project" value="UniProtKB-KW"/>
</dbReference>
<dbReference type="PANTHER" id="PTHR43003">
    <property type="entry name" value="DNA-3-METHYLADENINE GLYCOSYLASE"/>
    <property type="match status" value="1"/>
</dbReference>
<gene>
    <name evidence="15" type="ORF">FEF27_04125</name>
</gene>
<keyword evidence="6" id="KW-0479">Metal-binding</keyword>
<dbReference type="GO" id="GO:0043565">
    <property type="term" value="F:sequence-specific DNA binding"/>
    <property type="evidence" value="ECO:0007669"/>
    <property type="project" value="InterPro"/>
</dbReference>
<dbReference type="CDD" id="cd00056">
    <property type="entry name" value="ENDO3c"/>
    <property type="match status" value="1"/>
</dbReference>
<dbReference type="FunFam" id="3.40.10.10:FF:000001">
    <property type="entry name" value="DNA-3-methyladenine glycosylase 2"/>
    <property type="match status" value="1"/>
</dbReference>
<dbReference type="Gene3D" id="1.10.10.60">
    <property type="entry name" value="Homeodomain-like"/>
    <property type="match status" value="1"/>
</dbReference>
<evidence type="ECO:0000256" key="9">
    <source>
        <dbReference type="ARBA" id="ARBA00023015"/>
    </source>
</evidence>
<feature type="domain" description="HTH araC/xylS-type" evidence="14">
    <location>
        <begin position="99"/>
        <end position="197"/>
    </location>
</feature>
<organism evidence="15 16">
    <name type="scientific">Nesterenkonia sphaerica</name>
    <dbReference type="NCBI Taxonomy" id="1804988"/>
    <lineage>
        <taxon>Bacteria</taxon>
        <taxon>Bacillati</taxon>
        <taxon>Actinomycetota</taxon>
        <taxon>Actinomycetes</taxon>
        <taxon>Micrococcales</taxon>
        <taxon>Micrococcaceae</taxon>
        <taxon>Nesterenkonia</taxon>
    </lineage>
</organism>
<dbReference type="InterPro" id="IPR009057">
    <property type="entry name" value="Homeodomain-like_sf"/>
</dbReference>
<dbReference type="AlphaFoldDB" id="A0A5R9AF20"/>
<evidence type="ECO:0000256" key="7">
    <source>
        <dbReference type="ARBA" id="ARBA00022763"/>
    </source>
</evidence>
<dbReference type="InterPro" id="IPR011257">
    <property type="entry name" value="DNA_glycosylase"/>
</dbReference>
<dbReference type="SUPFAM" id="SSF57884">
    <property type="entry name" value="Ada DNA repair protein, N-terminal domain (N-Ada 10)"/>
    <property type="match status" value="1"/>
</dbReference>
<evidence type="ECO:0000256" key="8">
    <source>
        <dbReference type="ARBA" id="ARBA00022833"/>
    </source>
</evidence>
<dbReference type="GO" id="GO:0005737">
    <property type="term" value="C:cytoplasm"/>
    <property type="evidence" value="ECO:0007669"/>
    <property type="project" value="TreeGrafter"/>
</dbReference>
<dbReference type="GO" id="GO:0032259">
    <property type="term" value="P:methylation"/>
    <property type="evidence" value="ECO:0007669"/>
    <property type="project" value="UniProtKB-KW"/>
</dbReference>
<dbReference type="InterPro" id="IPR004026">
    <property type="entry name" value="Ada_DNA_repair_Zn-bd"/>
</dbReference>
<name>A0A5R9AF20_9MICC</name>
<dbReference type="InterPro" id="IPR018060">
    <property type="entry name" value="HTH_AraC"/>
</dbReference>
<evidence type="ECO:0000256" key="13">
    <source>
        <dbReference type="ARBA" id="ARBA00023204"/>
    </source>
</evidence>
<dbReference type="SMART" id="SM00342">
    <property type="entry name" value="HTH_ARAC"/>
    <property type="match status" value="1"/>
</dbReference>
<comment type="cofactor">
    <cofactor evidence="2">
        <name>Zn(2+)</name>
        <dbReference type="ChEBI" id="CHEBI:29105"/>
    </cofactor>
</comment>
<dbReference type="GO" id="GO:0043916">
    <property type="term" value="F:DNA-7-methylguanine glycosylase activity"/>
    <property type="evidence" value="ECO:0007669"/>
    <property type="project" value="TreeGrafter"/>
</dbReference>